<name>A0ABS6FFA5_9FIRM</name>
<dbReference type="Pfam" id="PF01513">
    <property type="entry name" value="NAD_kinase"/>
    <property type="match status" value="1"/>
</dbReference>
<gene>
    <name evidence="1" type="ORF">KQI82_15100</name>
</gene>
<dbReference type="InterPro" id="IPR039065">
    <property type="entry name" value="AcoX-like"/>
</dbReference>
<dbReference type="EMBL" id="JAHLQN010000001">
    <property type="protein sequence ID" value="MBU5628237.1"/>
    <property type="molecule type" value="Genomic_DNA"/>
</dbReference>
<keyword evidence="1" id="KW-0808">Transferase</keyword>
<organism evidence="1 2">
    <name type="scientific">Dysosmobacter acutus</name>
    <dbReference type="NCBI Taxonomy" id="2841504"/>
    <lineage>
        <taxon>Bacteria</taxon>
        <taxon>Bacillati</taxon>
        <taxon>Bacillota</taxon>
        <taxon>Clostridia</taxon>
        <taxon>Eubacteriales</taxon>
        <taxon>Oscillospiraceae</taxon>
        <taxon>Dysosmobacter</taxon>
    </lineage>
</organism>
<reference evidence="1 2" key="1">
    <citation type="submission" date="2021-06" db="EMBL/GenBank/DDBJ databases">
        <authorList>
            <person name="Sun Q."/>
            <person name="Li D."/>
        </authorList>
    </citation>
    <scope>NUCLEOTIDE SEQUENCE [LARGE SCALE GENOMIC DNA]</scope>
    <source>
        <strain evidence="1 2">MSJ-2</strain>
    </source>
</reference>
<sequence length="374" mass="39987">MDEQEKKIGVIVNPLAGIGGRVGLKGSDGPEIQRLAWERGAKQESPRRALTALEALAAGARKARVITCPGQMGQSECLSAGLSPEVLPLSVSEPTTPQDTEAAARAMVEQGVDLLLFAGGDGTARNIYQATGGKIPAIGIPAGVKIHSAVFAKNPQSAGRLAAQFIEGRITALRELEVMDIDEEAYRSGHVSAKLYGYLPVPFAEEMVQKLKAGSSNERSALNAIATEIVEHMEPDCLYILGAGTTTRCVTDYLGLEKTLLGVDVIQNRKIVARDVGEEELLRLIEGKRSELIITPIGGQGCLFGRGNQQLSSRVIQMVGPEHITVIATLQKIVDLNGSPFFVDLDDGATSQRLSGHIRVITGYRQQLVYPVKA</sequence>
<dbReference type="PANTHER" id="PTHR40697">
    <property type="entry name" value="ACETOIN CATABOLISM PROTEIN X"/>
    <property type="match status" value="1"/>
</dbReference>
<dbReference type="PANTHER" id="PTHR40697:SF2">
    <property type="entry name" value="ATP-NAD KINASE-RELATED"/>
    <property type="match status" value="1"/>
</dbReference>
<proteinExistence type="predicted"/>
<keyword evidence="1" id="KW-0418">Kinase</keyword>
<keyword evidence="2" id="KW-1185">Reference proteome</keyword>
<protein>
    <submittedName>
        <fullName evidence="1">ATP-NAD kinase family protein</fullName>
    </submittedName>
</protein>
<dbReference type="Proteomes" id="UP000787672">
    <property type="component" value="Unassembled WGS sequence"/>
</dbReference>
<dbReference type="PIRSF" id="PIRSF016907">
    <property type="entry name" value="Kin_ATP-NAD"/>
    <property type="match status" value="1"/>
</dbReference>
<dbReference type="InterPro" id="IPR011386">
    <property type="entry name" value="Put_ATP-NAD_kin"/>
</dbReference>
<accession>A0ABS6FFA5</accession>
<dbReference type="Pfam" id="PF20143">
    <property type="entry name" value="NAD_kinase_C"/>
    <property type="match status" value="1"/>
</dbReference>
<dbReference type="InterPro" id="IPR002504">
    <property type="entry name" value="NADK"/>
</dbReference>
<evidence type="ECO:0000313" key="1">
    <source>
        <dbReference type="EMBL" id="MBU5628237.1"/>
    </source>
</evidence>
<dbReference type="RefSeq" id="WP_216633506.1">
    <property type="nucleotide sequence ID" value="NZ_JAHLQN010000001.1"/>
</dbReference>
<comment type="caution">
    <text evidence="1">The sequence shown here is derived from an EMBL/GenBank/DDBJ whole genome shotgun (WGS) entry which is preliminary data.</text>
</comment>
<dbReference type="GO" id="GO:0016301">
    <property type="term" value="F:kinase activity"/>
    <property type="evidence" value="ECO:0007669"/>
    <property type="project" value="UniProtKB-KW"/>
</dbReference>
<evidence type="ECO:0000313" key="2">
    <source>
        <dbReference type="Proteomes" id="UP000787672"/>
    </source>
</evidence>